<dbReference type="AlphaFoldDB" id="B6GAJ9"/>
<comment type="caution">
    <text evidence="2">The sequence shown here is derived from an EMBL/GenBank/DDBJ whole genome shotgun (WGS) entry which is preliminary data.</text>
</comment>
<organism evidence="2 3">
    <name type="scientific">Collinsella stercoris DSM 13279</name>
    <dbReference type="NCBI Taxonomy" id="445975"/>
    <lineage>
        <taxon>Bacteria</taxon>
        <taxon>Bacillati</taxon>
        <taxon>Actinomycetota</taxon>
        <taxon>Coriobacteriia</taxon>
        <taxon>Coriobacteriales</taxon>
        <taxon>Coriobacteriaceae</taxon>
        <taxon>Collinsella</taxon>
    </lineage>
</organism>
<dbReference type="OrthoDB" id="3189329at2"/>
<sequence>MRLWVTDRWENFKGPIKTLFECVDTREVNGENALSISCLAALDKGDRIVWQDKKGRWRENIVDGVTETRARAGIVYSYYCPSSAQVELSGDYLEDKRPLNTTASVAMASALSESRWTVGSVADLGQGGTNFYHTNAWQAVHDVADTWGGELEFEVGVSGSEVTSRRVHLRERVGADTGKRFTYTKDLASVTREVDEGNVVTALYGYGKAPESTDEDGNLTGGYQRKLTFGDVNGGKNWVGDADALARWGRPDGRGGRTHVFGDVEFEDCEDARELLSLTRGELKGRCTPKASYEVDAVSLARAGEGFEGADEGDTVLVIDKVYDPPLRVQARITKVEEDQLTEGGATYTIGNFQTVGEVMAAQRSSISKATSSLRQTITEAVNASNAASSTKWGENLADAKKYLEAFTSDGVAGAKDYTEQIAGELDAALKEYAANGDKTLEELLKKYTDDGILNLDEVLRLYTQTSIEQSEAALKAIDEANKKYLLSITDALDKSLDAATGAIDALQAQLDKVPTDIQEQIIGMLNAELNTTGGWVYEEPGKGIMVYDRKPASATKCVKIGGGAIGVANTKDSSGNWVFSTAINGDGIVANRLTGRILVGDNSYLDLESGTVYLRSGNILITDSNGNKVYINATSGFQVRDKNNAIIAGTVIMADGTAMFRCNMVGTSSTNYITTGTTANGRPGASFINGDANYFEVEALHASDDPSKATKACGLSVLDYGFLTANRYYRQAWLTPPVYKGFMSHPPQELYLRAAGSEDGGSGFVALRDSPDDQIYIDDDRLDIDSTGTARIRAPQFAVGTDPNKGGTYGITGSRKVVTSVYNGSDGRLHWTFGTVNFINGICTSWPTD</sequence>
<dbReference type="eggNOG" id="COG4926">
    <property type="taxonomic scope" value="Bacteria"/>
</dbReference>
<reference evidence="2 3" key="2">
    <citation type="submission" date="2008-10" db="EMBL/GenBank/DDBJ databases">
        <authorList>
            <person name="Fulton L."/>
            <person name="Clifton S."/>
            <person name="Fulton B."/>
            <person name="Xu J."/>
            <person name="Minx P."/>
            <person name="Pepin K.H."/>
            <person name="Johnson M."/>
            <person name="Thiruvilangam P."/>
            <person name="Bhonagiri V."/>
            <person name="Nash W.E."/>
            <person name="Mardis E.R."/>
            <person name="Wilson R.K."/>
        </authorList>
    </citation>
    <scope>NUCLEOTIDE SEQUENCE [LARGE SCALE GENOMIC DNA]</scope>
    <source>
        <strain evidence="2 3">DSM 13279</strain>
    </source>
</reference>
<dbReference type="Pfam" id="PF06605">
    <property type="entry name" value="Prophage_tail"/>
    <property type="match status" value="1"/>
</dbReference>
<gene>
    <name evidence="2" type="ORF">COLSTE_01099</name>
</gene>
<dbReference type="Proteomes" id="UP000003560">
    <property type="component" value="Unassembled WGS sequence"/>
</dbReference>
<evidence type="ECO:0000313" key="3">
    <source>
        <dbReference type="Proteomes" id="UP000003560"/>
    </source>
</evidence>
<name>B6GAJ9_9ACTN</name>
<evidence type="ECO:0000313" key="2">
    <source>
        <dbReference type="EMBL" id="EEA90711.1"/>
    </source>
</evidence>
<dbReference type="EMBL" id="ABXJ01000061">
    <property type="protein sequence ID" value="EEA90711.1"/>
    <property type="molecule type" value="Genomic_DNA"/>
</dbReference>
<dbReference type="InterPro" id="IPR007119">
    <property type="entry name" value="Phage_tail_spike_N"/>
</dbReference>
<dbReference type="GeneID" id="98001944"/>
<keyword evidence="3" id="KW-1185">Reference proteome</keyword>
<dbReference type="NCBIfam" id="TIGR01665">
    <property type="entry name" value="put_anti_recept"/>
    <property type="match status" value="1"/>
</dbReference>
<accession>B6GAJ9</accession>
<dbReference type="RefSeq" id="WP_006720752.1">
    <property type="nucleotide sequence ID" value="NZ_CP085935.1"/>
</dbReference>
<feature type="domain" description="Tail spike" evidence="1">
    <location>
        <begin position="91"/>
        <end position="354"/>
    </location>
</feature>
<proteinExistence type="predicted"/>
<dbReference type="STRING" id="445975.COLSTE_01099"/>
<evidence type="ECO:0000259" key="1">
    <source>
        <dbReference type="Pfam" id="PF06605"/>
    </source>
</evidence>
<dbReference type="HOGENOM" id="CLU_379365_0_0_11"/>
<protein>
    <submittedName>
        <fullName evidence="2">Phage minor structural protein, N-terminal domain protein</fullName>
    </submittedName>
</protein>
<dbReference type="InterPro" id="IPR010572">
    <property type="entry name" value="Tail_dom"/>
</dbReference>
<reference evidence="2 3" key="1">
    <citation type="submission" date="2008-10" db="EMBL/GenBank/DDBJ databases">
        <title>Draft genome sequence of Collinsella stercoris (DSM 13279).</title>
        <authorList>
            <person name="Sudarsanam P."/>
            <person name="Ley R."/>
            <person name="Guruge J."/>
            <person name="Turnbaugh P.J."/>
            <person name="Mahowald M."/>
            <person name="Liep D."/>
            <person name="Gordon J."/>
        </authorList>
    </citation>
    <scope>NUCLEOTIDE SEQUENCE [LARGE SCALE GENOMIC DNA]</scope>
    <source>
        <strain evidence="2 3">DSM 13279</strain>
    </source>
</reference>